<dbReference type="InterPro" id="IPR007421">
    <property type="entry name" value="Schlafen_AlbA_2_dom"/>
</dbReference>
<dbReference type="InterPro" id="IPR038461">
    <property type="entry name" value="Schlafen_AlbA_2_dom_sf"/>
</dbReference>
<dbReference type="InterPro" id="IPR038475">
    <property type="entry name" value="RecG_C_sf"/>
</dbReference>
<keyword evidence="4" id="KW-1185">Reference proteome</keyword>
<sequence>MNDATQVVAALRKFGAEATSIEAKRAETALPKSVLETLSSFSNTPGGGTIILGLDEGGNFTAVGVREPTKIMADFASWARDDMVPPLVPEIDFAEVDGQTLVIADIPELPRNQKPCYVKSRGLDRGAFIRVGDDDRRLTAEEVHQLVADRGQPTFDHEPVLEATIDDLDTAEVTRYTSRLRAGTNARIFADEADAVILRMTKVIARGSDGADHPTLAGLLALGRYPQQFFPQLDVTFVSYPTITGVRDAAGLRFLDNASIDGPIPVMVEEALRVVQRNMKKRALIVGAGRRDTWEYPPEALREAVVNALVHRDLTPGSRGTQVQIEMYPDRLRIMNPGGLFGAVDVEHLGDEGTSSARNGSLLKMLEDVQIPGEDRTVCENRGSGIRTMLAALREAGMSPPRFKDGTTSFEVTLPNHTLLDEETFTWLQLLGRDGLTDAQCVGLALMRHGETMTNARYRAATGIADSNRATKELQDLVARELIDQTGLKRGASYTLSNSATSVREGGKRPRPNRRRQILRLLEVHGELSKSEVSDLLDLTSKTAEHWLRTLKNEGHIESTAPGRGRRDNRYRLTPLGLQTPLFEDDEPTSSPTS</sequence>
<dbReference type="PANTHER" id="PTHR30595">
    <property type="entry name" value="GLPR-RELATED TRANSCRIPTIONAL REPRESSOR"/>
    <property type="match status" value="1"/>
</dbReference>
<evidence type="ECO:0000259" key="2">
    <source>
        <dbReference type="Pfam" id="PF04326"/>
    </source>
</evidence>
<dbReference type="Pfam" id="PF13749">
    <property type="entry name" value="HATPase_c_4"/>
    <property type="match status" value="1"/>
</dbReference>
<dbReference type="InterPro" id="IPR011991">
    <property type="entry name" value="ArsR-like_HTH"/>
</dbReference>
<evidence type="ECO:0000313" key="3">
    <source>
        <dbReference type="EMBL" id="GGJ87288.1"/>
    </source>
</evidence>
<dbReference type="EMBL" id="BMMD01000016">
    <property type="protein sequence ID" value="GGJ87288.1"/>
    <property type="molecule type" value="Genomic_DNA"/>
</dbReference>
<protein>
    <recommendedName>
        <fullName evidence="2">Schlafen AlbA-2 domain-containing protein</fullName>
    </recommendedName>
</protein>
<dbReference type="Pfam" id="PF04326">
    <property type="entry name" value="SLFN_AlbA_2"/>
    <property type="match status" value="1"/>
</dbReference>
<accession>A0A917PPJ4</accession>
<organism evidence="3 4">
    <name type="scientific">Agromyces bauzanensis</name>
    <dbReference type="NCBI Taxonomy" id="1308924"/>
    <lineage>
        <taxon>Bacteria</taxon>
        <taxon>Bacillati</taxon>
        <taxon>Actinomycetota</taxon>
        <taxon>Actinomycetes</taxon>
        <taxon>Micrococcales</taxon>
        <taxon>Microbacteriaceae</taxon>
        <taxon>Agromyces</taxon>
    </lineage>
</organism>
<proteinExistence type="predicted"/>
<dbReference type="Gene3D" id="1.10.10.10">
    <property type="entry name" value="Winged helix-like DNA-binding domain superfamily/Winged helix DNA-binding domain"/>
    <property type="match status" value="1"/>
</dbReference>
<dbReference type="Gene3D" id="3.30.950.30">
    <property type="entry name" value="Schlafen, AAA domain"/>
    <property type="match status" value="1"/>
</dbReference>
<reference evidence="3" key="2">
    <citation type="submission" date="2020-09" db="EMBL/GenBank/DDBJ databases">
        <authorList>
            <person name="Sun Q."/>
            <person name="Zhou Y."/>
        </authorList>
    </citation>
    <scope>NUCLEOTIDE SEQUENCE</scope>
    <source>
        <strain evidence="3">CGMCC 1.8984</strain>
    </source>
</reference>
<feature type="domain" description="Schlafen AlbA-2" evidence="2">
    <location>
        <begin position="17"/>
        <end position="138"/>
    </location>
</feature>
<dbReference type="Proteomes" id="UP000636956">
    <property type="component" value="Unassembled WGS sequence"/>
</dbReference>
<feature type="region of interest" description="Disordered" evidence="1">
    <location>
        <begin position="557"/>
        <end position="594"/>
    </location>
</feature>
<name>A0A917PPJ4_9MICO</name>
<dbReference type="CDD" id="cd00090">
    <property type="entry name" value="HTH_ARSR"/>
    <property type="match status" value="1"/>
</dbReference>
<dbReference type="RefSeq" id="WP_188743967.1">
    <property type="nucleotide sequence ID" value="NZ_BAABFW010000029.1"/>
</dbReference>
<dbReference type="SUPFAM" id="SSF46785">
    <property type="entry name" value="Winged helix' DNA-binding domain"/>
    <property type="match status" value="1"/>
</dbReference>
<dbReference type="AlphaFoldDB" id="A0A917PPJ4"/>
<dbReference type="PANTHER" id="PTHR30595:SF6">
    <property type="entry name" value="SCHLAFEN ALBA-2 DOMAIN-CONTAINING PROTEIN"/>
    <property type="match status" value="1"/>
</dbReference>
<dbReference type="Gene3D" id="3.30.565.60">
    <property type="match status" value="1"/>
</dbReference>
<dbReference type="InterPro" id="IPR036388">
    <property type="entry name" value="WH-like_DNA-bd_sf"/>
</dbReference>
<evidence type="ECO:0000313" key="4">
    <source>
        <dbReference type="Proteomes" id="UP000636956"/>
    </source>
</evidence>
<dbReference type="InterPro" id="IPR036390">
    <property type="entry name" value="WH_DNA-bd_sf"/>
</dbReference>
<comment type="caution">
    <text evidence="3">The sequence shown here is derived from an EMBL/GenBank/DDBJ whole genome shotgun (WGS) entry which is preliminary data.</text>
</comment>
<gene>
    <name evidence="3" type="ORF">GCM10011372_27190</name>
</gene>
<reference evidence="3" key="1">
    <citation type="journal article" date="2014" name="Int. J. Syst. Evol. Microbiol.">
        <title>Complete genome sequence of Corynebacterium casei LMG S-19264T (=DSM 44701T), isolated from a smear-ripened cheese.</title>
        <authorList>
            <consortium name="US DOE Joint Genome Institute (JGI-PGF)"/>
            <person name="Walter F."/>
            <person name="Albersmeier A."/>
            <person name="Kalinowski J."/>
            <person name="Ruckert C."/>
        </authorList>
    </citation>
    <scope>NUCLEOTIDE SEQUENCE</scope>
    <source>
        <strain evidence="3">CGMCC 1.8984</strain>
    </source>
</reference>
<evidence type="ECO:0000256" key="1">
    <source>
        <dbReference type="SAM" id="MobiDB-lite"/>
    </source>
</evidence>